<dbReference type="Gene3D" id="2.60.40.3500">
    <property type="match status" value="1"/>
</dbReference>
<dbReference type="InterPro" id="IPR021731">
    <property type="entry name" value="AMIN_dom"/>
</dbReference>
<dbReference type="GO" id="GO:0030288">
    <property type="term" value="C:outer membrane-bounded periplasmic space"/>
    <property type="evidence" value="ECO:0007669"/>
    <property type="project" value="TreeGrafter"/>
</dbReference>
<evidence type="ECO:0000256" key="1">
    <source>
        <dbReference type="ARBA" id="ARBA00022801"/>
    </source>
</evidence>
<proteinExistence type="predicted"/>
<sequence length="492" mass="52649">MRKHTTAILLAFIFIIQAFVQGHAMTLEYDGGRHEYNGSIYDLYVNGSKIQTPLEPIIFNDRAVVPVREVFEALGATVGYEHDTRQVTIETNDTSIILTINQNTALVNGSRVSIPDGVAPKLIAKAGESAKTMVPVRFVSESIGMDVSFDNDLKRISVNSPRKDITLTNLTSSKVGTSSVKITVTADKAIESMSNPVLTSNNVYYTDIANATYKINNSYEINYGGVKTVRIGEHDTYTRIAVDLDRATSYDMQLSSDGKSVVITVSGAASTAVPTANPTASPTVKPSAAPTANPGNAGKKIVVLDAGHGGSDPGASGSLDGSVHQEKDITLSITKKVQSILQNNGITVVMTRSGDLYPTLTERAELANQQNAALFVSIHINSVENAPSASGAEIYYSASNNGDDYGATSKELASNILSEVIKQTNQRNRGVKTAEHVVTRSCNMPAALLEVGFITNEEELRNMLSDSWQTKVATGVANGIIKTWSEITVPVN</sequence>
<dbReference type="InterPro" id="IPR036582">
    <property type="entry name" value="Mao_N_sf"/>
</dbReference>
<feature type="domain" description="MurNAc-LAA" evidence="3">
    <location>
        <begin position="364"/>
        <end position="481"/>
    </location>
</feature>
<dbReference type="SUPFAM" id="SSF55383">
    <property type="entry name" value="Copper amine oxidase, domain N"/>
    <property type="match status" value="1"/>
</dbReference>
<dbReference type="InterPro" id="IPR012854">
    <property type="entry name" value="Cu_amine_oxidase-like_N"/>
</dbReference>
<organism evidence="4 5">
    <name type="scientific">Candidatus Avimonoglobus intestinipullorum</name>
    <dbReference type="NCBI Taxonomy" id="2840699"/>
    <lineage>
        <taxon>Bacteria</taxon>
        <taxon>Bacillati</taxon>
        <taxon>Bacillota</taxon>
        <taxon>Clostridia</taxon>
        <taxon>Eubacteriales</taxon>
        <taxon>Candidatus Avimonoglobus</taxon>
    </lineage>
</organism>
<evidence type="ECO:0000256" key="2">
    <source>
        <dbReference type="SAM" id="MobiDB-lite"/>
    </source>
</evidence>
<dbReference type="EMBL" id="DVND01000111">
    <property type="protein sequence ID" value="HIU48543.1"/>
    <property type="molecule type" value="Genomic_DNA"/>
</dbReference>
<dbReference type="InterPro" id="IPR050695">
    <property type="entry name" value="N-acetylmuramoyl_amidase_3"/>
</dbReference>
<dbReference type="InterPro" id="IPR002508">
    <property type="entry name" value="MurNAc-LAA_cat"/>
</dbReference>
<dbReference type="Proteomes" id="UP000824111">
    <property type="component" value="Unassembled WGS sequence"/>
</dbReference>
<dbReference type="PANTHER" id="PTHR30404">
    <property type="entry name" value="N-ACETYLMURAMOYL-L-ALANINE AMIDASE"/>
    <property type="match status" value="1"/>
</dbReference>
<reference evidence="4" key="1">
    <citation type="submission" date="2020-10" db="EMBL/GenBank/DDBJ databases">
        <authorList>
            <person name="Gilroy R."/>
        </authorList>
    </citation>
    <scope>NUCLEOTIDE SEQUENCE</scope>
    <source>
        <strain evidence="4">ChiSjej4B22-9803</strain>
    </source>
</reference>
<comment type="caution">
    <text evidence="4">The sequence shown here is derived from an EMBL/GenBank/DDBJ whole genome shotgun (WGS) entry which is preliminary data.</text>
</comment>
<evidence type="ECO:0000313" key="4">
    <source>
        <dbReference type="EMBL" id="HIU48543.1"/>
    </source>
</evidence>
<reference evidence="4" key="2">
    <citation type="journal article" date="2021" name="PeerJ">
        <title>Extensive microbial diversity within the chicken gut microbiome revealed by metagenomics and culture.</title>
        <authorList>
            <person name="Gilroy R."/>
            <person name="Ravi A."/>
            <person name="Getino M."/>
            <person name="Pursley I."/>
            <person name="Horton D.L."/>
            <person name="Alikhan N.F."/>
            <person name="Baker D."/>
            <person name="Gharbi K."/>
            <person name="Hall N."/>
            <person name="Watson M."/>
            <person name="Adriaenssens E.M."/>
            <person name="Foster-Nyarko E."/>
            <person name="Jarju S."/>
            <person name="Secka A."/>
            <person name="Antonio M."/>
            <person name="Oren A."/>
            <person name="Chaudhuri R.R."/>
            <person name="La Ragione R."/>
            <person name="Hildebrand F."/>
            <person name="Pallen M.J."/>
        </authorList>
    </citation>
    <scope>NUCLEOTIDE SEQUENCE</scope>
    <source>
        <strain evidence="4">ChiSjej4B22-9803</strain>
    </source>
</reference>
<accession>A0A9D1LUX5</accession>
<dbReference type="GO" id="GO:0009253">
    <property type="term" value="P:peptidoglycan catabolic process"/>
    <property type="evidence" value="ECO:0007669"/>
    <property type="project" value="InterPro"/>
</dbReference>
<keyword evidence="1" id="KW-0378">Hydrolase</keyword>
<protein>
    <submittedName>
        <fullName evidence="4">N-acetylmuramoyl-L-alanine amidase</fullName>
    </submittedName>
</protein>
<dbReference type="Pfam" id="PF11741">
    <property type="entry name" value="AMIN"/>
    <property type="match status" value="1"/>
</dbReference>
<dbReference type="Gene3D" id="3.30.457.10">
    <property type="entry name" value="Copper amine oxidase-like, N-terminal domain"/>
    <property type="match status" value="1"/>
</dbReference>
<feature type="compositionally biased region" description="Polar residues" evidence="2">
    <location>
        <begin position="272"/>
        <end position="284"/>
    </location>
</feature>
<dbReference type="SMART" id="SM00646">
    <property type="entry name" value="Ami_3"/>
    <property type="match status" value="1"/>
</dbReference>
<evidence type="ECO:0000313" key="5">
    <source>
        <dbReference type="Proteomes" id="UP000824111"/>
    </source>
</evidence>
<dbReference type="AlphaFoldDB" id="A0A9D1LUX5"/>
<dbReference type="GO" id="GO:0008745">
    <property type="term" value="F:N-acetylmuramoyl-L-alanine amidase activity"/>
    <property type="evidence" value="ECO:0007669"/>
    <property type="project" value="InterPro"/>
</dbReference>
<dbReference type="CDD" id="cd02696">
    <property type="entry name" value="MurNAc-LAA"/>
    <property type="match status" value="1"/>
</dbReference>
<evidence type="ECO:0000259" key="3">
    <source>
        <dbReference type="SMART" id="SM00646"/>
    </source>
</evidence>
<gene>
    <name evidence="4" type="ORF">IAB04_04215</name>
</gene>
<dbReference type="SUPFAM" id="SSF53187">
    <property type="entry name" value="Zn-dependent exopeptidases"/>
    <property type="match status" value="1"/>
</dbReference>
<name>A0A9D1LUX5_9FIRM</name>
<dbReference type="PANTHER" id="PTHR30404:SF0">
    <property type="entry name" value="N-ACETYLMURAMOYL-L-ALANINE AMIDASE AMIC"/>
    <property type="match status" value="1"/>
</dbReference>
<dbReference type="Gene3D" id="3.40.630.40">
    <property type="entry name" value="Zn-dependent exopeptidases"/>
    <property type="match status" value="1"/>
</dbReference>
<dbReference type="Pfam" id="PF01520">
    <property type="entry name" value="Amidase_3"/>
    <property type="match status" value="1"/>
</dbReference>
<dbReference type="Pfam" id="PF07833">
    <property type="entry name" value="Cu_amine_oxidN1"/>
    <property type="match status" value="1"/>
</dbReference>
<feature type="region of interest" description="Disordered" evidence="2">
    <location>
        <begin position="272"/>
        <end position="296"/>
    </location>
</feature>